<reference evidence="1" key="1">
    <citation type="journal article" date="2021" name="PeerJ">
        <title>Extensive microbial diversity within the chicken gut microbiome revealed by metagenomics and culture.</title>
        <authorList>
            <person name="Gilroy R."/>
            <person name="Ravi A."/>
            <person name="Getino M."/>
            <person name="Pursley I."/>
            <person name="Horton D.L."/>
            <person name="Alikhan N.F."/>
            <person name="Baker D."/>
            <person name="Gharbi K."/>
            <person name="Hall N."/>
            <person name="Watson M."/>
            <person name="Adriaenssens E.M."/>
            <person name="Foster-Nyarko E."/>
            <person name="Jarju S."/>
            <person name="Secka A."/>
            <person name="Antonio M."/>
            <person name="Oren A."/>
            <person name="Chaudhuri R.R."/>
            <person name="La Ragione R."/>
            <person name="Hildebrand F."/>
            <person name="Pallen M.J."/>
        </authorList>
    </citation>
    <scope>NUCLEOTIDE SEQUENCE</scope>
    <source>
        <strain evidence="1">ChiSxjej6B18-287</strain>
    </source>
</reference>
<evidence type="ECO:0000313" key="1">
    <source>
        <dbReference type="EMBL" id="HJC11617.1"/>
    </source>
</evidence>
<accession>A0A9D2N735</accession>
<dbReference type="SUPFAM" id="SSF69304">
    <property type="entry name" value="Tricorn protease N-terminal domain"/>
    <property type="match status" value="1"/>
</dbReference>
<dbReference type="Proteomes" id="UP000823893">
    <property type="component" value="Unassembled WGS sequence"/>
</dbReference>
<name>A0A9D2N735_9FIRM</name>
<dbReference type="EMBL" id="DWWV01000173">
    <property type="protein sequence ID" value="HJC11617.1"/>
    <property type="molecule type" value="Genomic_DNA"/>
</dbReference>
<dbReference type="AlphaFoldDB" id="A0A9D2N735"/>
<evidence type="ECO:0008006" key="3">
    <source>
        <dbReference type="Google" id="ProtNLM"/>
    </source>
</evidence>
<sequence length="820" mass="92031">MKKKLIRAGILLVIFLCGVAAFSSLMNYQSTDNRTDMETASSPSIAMMINDTEVNRMYAYADEMDASFVRDGLTPLGTDRSLKVSITPNGREIDSLVYEVTTLDGETVIENDKIRNFTEEEDGRLTAEFTLSQPILMNQEYALTFTLDTEDGSWNYYTRLLQRAGLSTAQYVEFVNSFYTKTFAQDDTGDLSTYLESDGSSIGSSFRNLDIHSDLDMITWGDLAPQISRPGIPTIEDINENSGSISLTYYISAENEEGEVEKYQVDEFYRMGYNQTRVVLLDFQRQVKQVITTEQNIVDSGKVNLGITDTEVQYMSDSTGTILAFVQQGDLWSYNIETNKMTRVFSFRDTGSNDERNDIGQHDIKIVRVEENGDIDFILYGYMNRGQHEGQVGTAVYHYSAEQNAMEEKFFLRSLKSYEFLREDIEKLAYFSQDGNLYLLLEQTLYKFQMEDKTYEAVQEQIEDDCFFVSENSQYAAWMEGMDPYNTTSIIFMDLETGEKTSIQAEQGTRIRLFGFINNDLIYGIANEGDIVTNVSGGTDFAMTEVRIQNFQGELVKSYHQDGYYVLNVDIQENLLELSRATKVGDSFAGTTGDQIMNNVRSKQDEVFSVVTSTTVRQGNVTSIQFAADSSGQPPLVVDTKIIENPDRTLNMELSGEKEEKYYVYAKGGLAGIYETAAQAVNQAQEESGIVLNNDQQYIWESGNTSGRASISVQDLPEAVAQASLDVSALNEALKGQGTVIDMTGCTLEQILYEVCAQRPVITKGENGQPVVIVGCDDYNTILYDPSTQETEYFGMQDSANTFQENGNVFLCYLENSSAS</sequence>
<dbReference type="Gene3D" id="3.90.70.10">
    <property type="entry name" value="Cysteine proteinases"/>
    <property type="match status" value="1"/>
</dbReference>
<gene>
    <name evidence="1" type="ORF">H9935_12605</name>
</gene>
<protein>
    <recommendedName>
        <fullName evidence="3">Peptidase C39-like domain-containing protein</fullName>
    </recommendedName>
</protein>
<evidence type="ECO:0000313" key="2">
    <source>
        <dbReference type="Proteomes" id="UP000823893"/>
    </source>
</evidence>
<organism evidence="1 2">
    <name type="scientific">Candidatus Blautia merdigallinarum</name>
    <dbReference type="NCBI Taxonomy" id="2838495"/>
    <lineage>
        <taxon>Bacteria</taxon>
        <taxon>Bacillati</taxon>
        <taxon>Bacillota</taxon>
        <taxon>Clostridia</taxon>
        <taxon>Lachnospirales</taxon>
        <taxon>Lachnospiraceae</taxon>
        <taxon>Blautia</taxon>
    </lineage>
</organism>
<reference evidence="1" key="2">
    <citation type="submission" date="2021-04" db="EMBL/GenBank/DDBJ databases">
        <authorList>
            <person name="Gilroy R."/>
        </authorList>
    </citation>
    <scope>NUCLEOTIDE SEQUENCE</scope>
    <source>
        <strain evidence="1">ChiSxjej6B18-287</strain>
    </source>
</reference>
<comment type="caution">
    <text evidence="1">The sequence shown here is derived from an EMBL/GenBank/DDBJ whole genome shotgun (WGS) entry which is preliminary data.</text>
</comment>
<proteinExistence type="predicted"/>